<dbReference type="PANTHER" id="PTHR30336">
    <property type="entry name" value="INNER MEMBRANE PROTEIN, PROBABLE PERMEASE"/>
    <property type="match status" value="1"/>
</dbReference>
<feature type="transmembrane region" description="Helical" evidence="1">
    <location>
        <begin position="37"/>
        <end position="57"/>
    </location>
</feature>
<sequence length="264" mass="29096">MSKGLISVIRGLLSVIGIILIIDCVALMVVGKVNFGSVVPFLLGMVFVIHGMFWHAIRRFCSQHYGFNRLWYGLWAVFILWLLSFALFIWSLQQQITLSQQPAPTVAAIIILGSGTVAGKPTPTLAKRLDTAVPLIETQPDALVMTSGGVGFQRTRSEADIMATYLHEAHGVPFERILQEGKSTSTEENLANSRALLEAKGLSITDPIAIVTSDFHSIRAASIARHQGYTQPITVASPTPLSIRYNAWFREYFAFVSGWLLGEY</sequence>
<dbReference type="InterPro" id="IPR003848">
    <property type="entry name" value="DUF218"/>
</dbReference>
<dbReference type="EMBL" id="QGGM01000013">
    <property type="protein sequence ID" value="PWK08300.1"/>
    <property type="molecule type" value="Genomic_DNA"/>
</dbReference>
<feature type="transmembrane region" description="Helical" evidence="1">
    <location>
        <begin position="12"/>
        <end position="31"/>
    </location>
</feature>
<feature type="transmembrane region" description="Helical" evidence="1">
    <location>
        <begin position="69"/>
        <end position="92"/>
    </location>
</feature>
<dbReference type="AlphaFoldDB" id="A0A2V1ZSC1"/>
<proteinExistence type="predicted"/>
<comment type="caution">
    <text evidence="3">The sequence shown here is derived from an EMBL/GenBank/DDBJ whole genome shotgun (WGS) entry which is preliminary data.</text>
</comment>
<keyword evidence="1" id="KW-0472">Membrane</keyword>
<evidence type="ECO:0000313" key="3">
    <source>
        <dbReference type="EMBL" id="PWK08300.1"/>
    </source>
</evidence>
<dbReference type="GeneID" id="60255853"/>
<dbReference type="InterPro" id="IPR051599">
    <property type="entry name" value="Cell_Envelope_Assoc"/>
</dbReference>
<organism evidence="3 4">
    <name type="scientific">Psychrobacter immobilis</name>
    <dbReference type="NCBI Taxonomy" id="498"/>
    <lineage>
        <taxon>Bacteria</taxon>
        <taxon>Pseudomonadati</taxon>
        <taxon>Pseudomonadota</taxon>
        <taxon>Gammaproteobacteria</taxon>
        <taxon>Moraxellales</taxon>
        <taxon>Moraxellaceae</taxon>
        <taxon>Psychrobacter</taxon>
    </lineage>
</organism>
<evidence type="ECO:0000313" key="4">
    <source>
        <dbReference type="Proteomes" id="UP000245655"/>
    </source>
</evidence>
<dbReference type="GO" id="GO:0005886">
    <property type="term" value="C:plasma membrane"/>
    <property type="evidence" value="ECO:0007669"/>
    <property type="project" value="TreeGrafter"/>
</dbReference>
<protein>
    <submittedName>
        <fullName evidence="3">Uncharacterized SAM-binding protein YcdF (DUF218 family)</fullName>
    </submittedName>
</protein>
<dbReference type="InterPro" id="IPR014729">
    <property type="entry name" value="Rossmann-like_a/b/a_fold"/>
</dbReference>
<evidence type="ECO:0000256" key="1">
    <source>
        <dbReference type="SAM" id="Phobius"/>
    </source>
</evidence>
<evidence type="ECO:0000259" key="2">
    <source>
        <dbReference type="Pfam" id="PF02698"/>
    </source>
</evidence>
<dbReference type="Proteomes" id="UP000245655">
    <property type="component" value="Unassembled WGS sequence"/>
</dbReference>
<dbReference type="CDD" id="cd06259">
    <property type="entry name" value="YdcF-like"/>
    <property type="match status" value="1"/>
</dbReference>
<keyword evidence="4" id="KW-1185">Reference proteome</keyword>
<gene>
    <name evidence="3" type="ORF">C8D84_11337</name>
</gene>
<keyword evidence="1" id="KW-1133">Transmembrane helix</keyword>
<name>A0A2V1ZSC1_PSYIM</name>
<dbReference type="Gene3D" id="3.40.50.620">
    <property type="entry name" value="HUPs"/>
    <property type="match status" value="1"/>
</dbReference>
<feature type="domain" description="DUF218" evidence="2">
    <location>
        <begin position="108"/>
        <end position="253"/>
    </location>
</feature>
<dbReference type="PANTHER" id="PTHR30336:SF20">
    <property type="entry name" value="DUF218 DOMAIN-CONTAINING PROTEIN"/>
    <property type="match status" value="1"/>
</dbReference>
<dbReference type="RefSeq" id="WP_109591980.1">
    <property type="nucleotide sequence ID" value="NZ_CAJGZY010000014.1"/>
</dbReference>
<dbReference type="Pfam" id="PF02698">
    <property type="entry name" value="DUF218"/>
    <property type="match status" value="1"/>
</dbReference>
<accession>A0A2V1ZSC1</accession>
<keyword evidence="1" id="KW-0812">Transmembrane</keyword>
<reference evidence="3 4" key="1">
    <citation type="submission" date="2018-05" db="EMBL/GenBank/DDBJ databases">
        <title>Genomic Encyclopedia of Type Strains, Phase IV (KMG-IV): sequencing the most valuable type-strain genomes for metagenomic binning, comparative biology and taxonomic classification.</title>
        <authorList>
            <person name="Goeker M."/>
        </authorList>
    </citation>
    <scope>NUCLEOTIDE SEQUENCE [LARGE SCALE GENOMIC DNA]</scope>
    <source>
        <strain evidence="3 4">DSM 7229</strain>
    </source>
</reference>